<organism evidence="1 2">
    <name type="scientific">Streptomyces thermoviolaceus subsp. thermoviolaceus</name>
    <dbReference type="NCBI Taxonomy" id="66860"/>
    <lineage>
        <taxon>Bacteria</taxon>
        <taxon>Bacillati</taxon>
        <taxon>Actinomycetota</taxon>
        <taxon>Actinomycetes</taxon>
        <taxon>Kitasatosporales</taxon>
        <taxon>Streptomycetaceae</taxon>
        <taxon>Streptomyces</taxon>
    </lineage>
</organism>
<evidence type="ECO:0000313" key="1">
    <source>
        <dbReference type="EMBL" id="NJP17345.1"/>
    </source>
</evidence>
<accession>A0ABX0Z2C3</accession>
<dbReference type="RefSeq" id="WP_168132409.1">
    <property type="nucleotide sequence ID" value="NZ_BMVZ01000030.1"/>
</dbReference>
<protein>
    <submittedName>
        <fullName evidence="1">Uncharacterized protein</fullName>
    </submittedName>
</protein>
<sequence>MILLALLVPALAMALLFGTTALEELLFPRSAADDDTDSNGHRTGEP</sequence>
<comment type="caution">
    <text evidence="1">The sequence shown here is derived from an EMBL/GenBank/DDBJ whole genome shotgun (WGS) entry which is preliminary data.</text>
</comment>
<gene>
    <name evidence="1" type="ORF">HCJ95_24490</name>
</gene>
<proteinExistence type="predicted"/>
<reference evidence="1 2" key="1">
    <citation type="submission" date="2020-03" db="EMBL/GenBank/DDBJ databases">
        <title>WGS of actinomycetes isolated from Thailand.</title>
        <authorList>
            <person name="Thawai C."/>
        </authorList>
    </citation>
    <scope>NUCLEOTIDE SEQUENCE [LARGE SCALE GENOMIC DNA]</scope>
    <source>
        <strain evidence="1 2">NBRC 13905</strain>
    </source>
</reference>
<dbReference type="Proteomes" id="UP000635996">
    <property type="component" value="Unassembled WGS sequence"/>
</dbReference>
<name>A0ABX0Z2C3_STRTL</name>
<evidence type="ECO:0000313" key="2">
    <source>
        <dbReference type="Proteomes" id="UP000635996"/>
    </source>
</evidence>
<keyword evidence="2" id="KW-1185">Reference proteome</keyword>
<dbReference type="EMBL" id="JAATEL010000039">
    <property type="protein sequence ID" value="NJP17345.1"/>
    <property type="molecule type" value="Genomic_DNA"/>
</dbReference>